<keyword evidence="12" id="KW-0282">Flagellum</keyword>
<proteinExistence type="inferred from homology"/>
<dbReference type="RefSeq" id="WP_118888929.1">
    <property type="nucleotide sequence ID" value="NZ_JAMAWL010000001.1"/>
</dbReference>
<dbReference type="Gene3D" id="1.10.287.1700">
    <property type="match status" value="1"/>
</dbReference>
<evidence type="ECO:0000256" key="2">
    <source>
        <dbReference type="ARBA" id="ARBA00010004"/>
    </source>
</evidence>
<gene>
    <name evidence="12" type="primary">fliJ</name>
    <name evidence="12" type="ORF">D1B32_06260</name>
</gene>
<dbReference type="Pfam" id="PF02050">
    <property type="entry name" value="FliJ"/>
    <property type="match status" value="1"/>
</dbReference>
<comment type="subcellular location">
    <subcellularLocation>
        <location evidence="1">Cell membrane</location>
        <topology evidence="1">Peripheral membrane protein</topology>
        <orientation evidence="1">Cytoplasmic side</orientation>
    </subcellularLocation>
</comment>
<dbReference type="GO" id="GO:0009288">
    <property type="term" value="C:bacterial-type flagellum"/>
    <property type="evidence" value="ECO:0007669"/>
    <property type="project" value="InterPro"/>
</dbReference>
<dbReference type="InterPro" id="IPR053716">
    <property type="entry name" value="Flag_assembly_chemotaxis_eff"/>
</dbReference>
<evidence type="ECO:0000256" key="10">
    <source>
        <dbReference type="ARBA" id="ARBA00023225"/>
    </source>
</evidence>
<keyword evidence="12" id="KW-0966">Cell projection</keyword>
<dbReference type="InterPro" id="IPR012823">
    <property type="entry name" value="Flagell_FliJ"/>
</dbReference>
<evidence type="ECO:0000256" key="11">
    <source>
        <dbReference type="SAM" id="Coils"/>
    </source>
</evidence>
<evidence type="ECO:0000256" key="1">
    <source>
        <dbReference type="ARBA" id="ARBA00004413"/>
    </source>
</evidence>
<accession>A0A417YK99</accession>
<keyword evidence="9" id="KW-0472">Membrane</keyword>
<dbReference type="GO" id="GO:0006935">
    <property type="term" value="P:chemotaxis"/>
    <property type="evidence" value="ECO:0007669"/>
    <property type="project" value="UniProtKB-KW"/>
</dbReference>
<dbReference type="OrthoDB" id="2968361at2"/>
<keyword evidence="12" id="KW-0969">Cilium</keyword>
<evidence type="ECO:0000256" key="8">
    <source>
        <dbReference type="ARBA" id="ARBA00022927"/>
    </source>
</evidence>
<keyword evidence="6" id="KW-0145">Chemotaxis</keyword>
<evidence type="ECO:0000256" key="5">
    <source>
        <dbReference type="ARBA" id="ARBA00022475"/>
    </source>
</evidence>
<name>A0A417YK99_9BACI</name>
<dbReference type="GO" id="GO:0071973">
    <property type="term" value="P:bacterial-type flagellum-dependent cell motility"/>
    <property type="evidence" value="ECO:0007669"/>
    <property type="project" value="InterPro"/>
</dbReference>
<dbReference type="GO" id="GO:0005886">
    <property type="term" value="C:plasma membrane"/>
    <property type="evidence" value="ECO:0007669"/>
    <property type="project" value="UniProtKB-SubCell"/>
</dbReference>
<keyword evidence="11" id="KW-0175">Coiled coil</keyword>
<keyword evidence="10" id="KW-1006">Bacterial flagellum protein export</keyword>
<comment type="similarity">
    <text evidence="2">Belongs to the FliJ family.</text>
</comment>
<dbReference type="Proteomes" id="UP000285456">
    <property type="component" value="Unassembled WGS sequence"/>
</dbReference>
<evidence type="ECO:0000256" key="7">
    <source>
        <dbReference type="ARBA" id="ARBA00022795"/>
    </source>
</evidence>
<evidence type="ECO:0000313" key="12">
    <source>
        <dbReference type="EMBL" id="RHW33639.1"/>
    </source>
</evidence>
<dbReference type="NCBIfam" id="TIGR02473">
    <property type="entry name" value="flagell_FliJ"/>
    <property type="match status" value="1"/>
</dbReference>
<organism evidence="12 13">
    <name type="scientific">Oceanobacillus profundus</name>
    <dbReference type="NCBI Taxonomy" id="372463"/>
    <lineage>
        <taxon>Bacteria</taxon>
        <taxon>Bacillati</taxon>
        <taxon>Bacillota</taxon>
        <taxon>Bacilli</taxon>
        <taxon>Bacillales</taxon>
        <taxon>Bacillaceae</taxon>
        <taxon>Oceanobacillus</taxon>
    </lineage>
</organism>
<comment type="caution">
    <text evidence="12">The sequence shown here is derived from an EMBL/GenBank/DDBJ whole genome shotgun (WGS) entry which is preliminary data.</text>
</comment>
<dbReference type="AlphaFoldDB" id="A0A417YK99"/>
<reference evidence="12 13" key="1">
    <citation type="journal article" date="2007" name="Int. J. Syst. Evol. Microbiol.">
        <title>Oceanobacillus profundus sp. nov., isolated from a deep-sea sediment core.</title>
        <authorList>
            <person name="Kim Y.G."/>
            <person name="Choi D.H."/>
            <person name="Hyun S."/>
            <person name="Cho B.C."/>
        </authorList>
    </citation>
    <scope>NUCLEOTIDE SEQUENCE [LARGE SCALE GENOMIC DNA]</scope>
    <source>
        <strain evidence="12 13">DSM 18246</strain>
    </source>
</reference>
<dbReference type="EMBL" id="QWEH01000003">
    <property type="protein sequence ID" value="RHW33639.1"/>
    <property type="molecule type" value="Genomic_DNA"/>
</dbReference>
<protein>
    <recommendedName>
        <fullName evidence="3">Flagellar FliJ protein</fullName>
    </recommendedName>
</protein>
<dbReference type="GO" id="GO:0044781">
    <property type="term" value="P:bacterial-type flagellum organization"/>
    <property type="evidence" value="ECO:0007669"/>
    <property type="project" value="UniProtKB-KW"/>
</dbReference>
<keyword evidence="8" id="KW-0653">Protein transport</keyword>
<evidence type="ECO:0000256" key="3">
    <source>
        <dbReference type="ARBA" id="ARBA00020392"/>
    </source>
</evidence>
<sequence length="148" mass="17535">MAEIVALSKILDIRENEKQVAQKAYNQSLDSFEKVATELYQILRKKERAEDSYDQFFHSLTPIDRIKEQANYIEQLNRQINNLQSRVQKARTDMESKQHLLSDAHVEVKKFEKLIEVRKETKATIQKKMEDAFMDEISITQFLSQKNR</sequence>
<feature type="coiled-coil region" evidence="11">
    <location>
        <begin position="66"/>
        <end position="100"/>
    </location>
</feature>
<evidence type="ECO:0000256" key="4">
    <source>
        <dbReference type="ARBA" id="ARBA00022448"/>
    </source>
</evidence>
<evidence type="ECO:0000256" key="9">
    <source>
        <dbReference type="ARBA" id="ARBA00023136"/>
    </source>
</evidence>
<keyword evidence="7" id="KW-1005">Bacterial flagellum biogenesis</keyword>
<evidence type="ECO:0000313" key="13">
    <source>
        <dbReference type="Proteomes" id="UP000285456"/>
    </source>
</evidence>
<keyword evidence="5" id="KW-1003">Cell membrane</keyword>
<keyword evidence="4" id="KW-0813">Transport</keyword>
<evidence type="ECO:0000256" key="6">
    <source>
        <dbReference type="ARBA" id="ARBA00022500"/>
    </source>
</evidence>
<keyword evidence="13" id="KW-1185">Reference proteome</keyword>
<dbReference type="GO" id="GO:0015031">
    <property type="term" value="P:protein transport"/>
    <property type="evidence" value="ECO:0007669"/>
    <property type="project" value="UniProtKB-KW"/>
</dbReference>